<evidence type="ECO:0000256" key="2">
    <source>
        <dbReference type="ARBA" id="ARBA00022490"/>
    </source>
</evidence>
<dbReference type="HOGENOM" id="CLU_1459136_0_0_9"/>
<reference evidence="5 6" key="2">
    <citation type="submission" date="2007-04" db="EMBL/GenBank/DDBJ databases">
        <title>Draft genome sequence of Dorea longicatena (DSM 13814).</title>
        <authorList>
            <person name="Sudarsanam P."/>
            <person name="Ley R."/>
            <person name="Guruge J."/>
            <person name="Turnbaugh P.J."/>
            <person name="Mahowald M."/>
            <person name="Liep D."/>
            <person name="Gordon J."/>
        </authorList>
    </citation>
    <scope>NUCLEOTIDE SEQUENCE [LARGE SCALE GENOMIC DNA]</scope>
    <source>
        <strain evidence="5 6">DSM 13814</strain>
    </source>
</reference>
<evidence type="ECO:0000256" key="3">
    <source>
        <dbReference type="ARBA" id="ARBA00022553"/>
    </source>
</evidence>
<keyword evidence="4" id="KW-0812">Transmembrane</keyword>
<evidence type="ECO:0000256" key="4">
    <source>
        <dbReference type="SAM" id="Phobius"/>
    </source>
</evidence>
<evidence type="ECO:0000313" key="6">
    <source>
        <dbReference type="Proteomes" id="UP000004016"/>
    </source>
</evidence>
<name>A6BCJ8_9FIRM</name>
<protein>
    <submittedName>
        <fullName evidence="5">Citrate lyase acyl carrier protein</fullName>
        <ecNumber evidence="5">4.1.3.6</ecNumber>
    </submittedName>
</protein>
<dbReference type="EMBL" id="AAXB02000001">
    <property type="protein sequence ID" value="EDM64165.1"/>
    <property type="molecule type" value="Genomic_DNA"/>
</dbReference>
<reference evidence="5 6" key="1">
    <citation type="submission" date="2007-03" db="EMBL/GenBank/DDBJ databases">
        <authorList>
            <person name="Fulton L."/>
            <person name="Clifton S."/>
            <person name="Fulton B."/>
            <person name="Xu J."/>
            <person name="Minx P."/>
            <person name="Pepin K.H."/>
            <person name="Johnson M."/>
            <person name="Thiruvilangam P."/>
            <person name="Bhonagiri V."/>
            <person name="Nash W.E."/>
            <person name="Mardis E.R."/>
            <person name="Wilson R.K."/>
        </authorList>
    </citation>
    <scope>NUCLEOTIDE SEQUENCE [LARGE SCALE GENOMIC DNA]</scope>
    <source>
        <strain evidence="5 6">DSM 13814</strain>
    </source>
</reference>
<keyword evidence="5" id="KW-0456">Lyase</keyword>
<dbReference type="EC" id="4.1.3.6" evidence="5"/>
<evidence type="ECO:0000313" key="5">
    <source>
        <dbReference type="EMBL" id="EDM64165.1"/>
    </source>
</evidence>
<feature type="transmembrane region" description="Helical" evidence="4">
    <location>
        <begin position="81"/>
        <end position="109"/>
    </location>
</feature>
<dbReference type="eggNOG" id="COG3052">
    <property type="taxonomic scope" value="Bacteria"/>
</dbReference>
<gene>
    <name evidence="5" type="primary">citD</name>
    <name evidence="5" type="ORF">DORLON_00002</name>
</gene>
<keyword evidence="3" id="KW-0597">Phosphoprotein</keyword>
<dbReference type="GO" id="GO:0005737">
    <property type="term" value="C:cytoplasm"/>
    <property type="evidence" value="ECO:0007669"/>
    <property type="project" value="UniProtKB-SubCell"/>
</dbReference>
<organism evidence="5 6">
    <name type="scientific">Dorea longicatena DSM 13814</name>
    <dbReference type="NCBI Taxonomy" id="411462"/>
    <lineage>
        <taxon>Bacteria</taxon>
        <taxon>Bacillati</taxon>
        <taxon>Bacillota</taxon>
        <taxon>Clostridia</taxon>
        <taxon>Lachnospirales</taxon>
        <taxon>Lachnospiraceae</taxon>
        <taxon>Dorea</taxon>
    </lineage>
</organism>
<keyword evidence="2" id="KW-0963">Cytoplasm</keyword>
<feature type="transmembrane region" description="Helical" evidence="4">
    <location>
        <begin position="54"/>
        <end position="75"/>
    </location>
</feature>
<dbReference type="Proteomes" id="UP000004016">
    <property type="component" value="Unassembled WGS sequence"/>
</dbReference>
<sequence>MKEEDTNMEIKRPAIAGTLESSDCQVMVEAGEGKIDLSLDSAVINQYGNQIRKVVLETLFFGLMPILISIAGEFGVEATHIAIVMVVCRNCATFISLVVPATFLGVGLAGVEIKDHIKKCFFWIWGCQHYLSDIRTDPGCDQIIDIINYIVIPHKVLPLQDLRVLVLQKGIGLDGPVPSLRVLGG</sequence>
<dbReference type="InterPro" id="IPR023439">
    <property type="entry name" value="Mal_deCO2ase/Cit_lyase_ACP"/>
</dbReference>
<keyword evidence="4" id="KW-0472">Membrane</keyword>
<comment type="subcellular location">
    <subcellularLocation>
        <location evidence="1">Cytoplasm</location>
    </subcellularLocation>
</comment>
<accession>A6BCJ8</accession>
<evidence type="ECO:0000256" key="1">
    <source>
        <dbReference type="ARBA" id="ARBA00004496"/>
    </source>
</evidence>
<comment type="caution">
    <text evidence="5">The sequence shown here is derived from an EMBL/GenBank/DDBJ whole genome shotgun (WGS) entry which is preliminary data.</text>
</comment>
<proteinExistence type="predicted"/>
<dbReference type="GO" id="GO:0008815">
    <property type="term" value="F:citrate (pro-3S)-lyase activity"/>
    <property type="evidence" value="ECO:0007669"/>
    <property type="project" value="UniProtKB-EC"/>
</dbReference>
<dbReference type="Pfam" id="PF06857">
    <property type="entry name" value="ACP"/>
    <property type="match status" value="1"/>
</dbReference>
<dbReference type="AlphaFoldDB" id="A6BCJ8"/>
<keyword evidence="4" id="KW-1133">Transmembrane helix</keyword>
<dbReference type="eggNOG" id="COG2851">
    <property type="taxonomic scope" value="Bacteria"/>
</dbReference>